<evidence type="ECO:0000256" key="3">
    <source>
        <dbReference type="SAM" id="MobiDB-lite"/>
    </source>
</evidence>
<dbReference type="AlphaFoldDB" id="A0AAW9PXL7"/>
<dbReference type="CDD" id="cd04620">
    <property type="entry name" value="CBS_two-component_sensor_histidine_kinase_repeat1"/>
    <property type="match status" value="1"/>
</dbReference>
<dbReference type="InterPro" id="IPR046342">
    <property type="entry name" value="CBS_dom_sf"/>
</dbReference>
<dbReference type="PANTHER" id="PTHR43080">
    <property type="entry name" value="CBS DOMAIN-CONTAINING PROTEIN CBSX3, MITOCHONDRIAL"/>
    <property type="match status" value="1"/>
</dbReference>
<feature type="domain" description="CBS" evidence="4">
    <location>
        <begin position="104"/>
        <end position="162"/>
    </location>
</feature>
<protein>
    <submittedName>
        <fullName evidence="5">CBS domain-containing protein</fullName>
    </submittedName>
</protein>
<feature type="domain" description="CBS" evidence="4">
    <location>
        <begin position="171"/>
        <end position="231"/>
    </location>
</feature>
<feature type="region of interest" description="Disordered" evidence="3">
    <location>
        <begin position="313"/>
        <end position="332"/>
    </location>
</feature>
<accession>A0AAW9PXL7</accession>
<dbReference type="EMBL" id="JAZBJZ010000121">
    <property type="protein sequence ID" value="MEE3719262.1"/>
    <property type="molecule type" value="Genomic_DNA"/>
</dbReference>
<name>A0AAW9PXL7_9CYAN</name>
<evidence type="ECO:0000259" key="4">
    <source>
        <dbReference type="PROSITE" id="PS51371"/>
    </source>
</evidence>
<dbReference type="RefSeq" id="WP_330485699.1">
    <property type="nucleotide sequence ID" value="NZ_JAZBJZ010000121.1"/>
</dbReference>
<keyword evidence="1 2" id="KW-0129">CBS domain</keyword>
<evidence type="ECO:0000256" key="2">
    <source>
        <dbReference type="PROSITE-ProRule" id="PRU00703"/>
    </source>
</evidence>
<dbReference type="InterPro" id="IPR051257">
    <property type="entry name" value="Diverse_CBS-Domain"/>
</dbReference>
<keyword evidence="6" id="KW-1185">Reference proteome</keyword>
<dbReference type="SMART" id="SM00116">
    <property type="entry name" value="CBS"/>
    <property type="match status" value="4"/>
</dbReference>
<sequence length="332" mass="37630">MQFDNPLDWSPDLDEAIERHPLIVSPETKLVDAIALISQAHHRTCLITEVNRWTELPASEKGVKTSCVLVMQGQKLLGIFTERDIVRLTAQAIDMTNMTVVEVMIHPIVTLPHSSIQDIFAALFLFRRYQIRHLPIVDDLGHLVGVISHESIRHVMRPANLLRFRRVSDVMTSQVIQAPLTTPIVHLAQLMAGHRVSCVVITQTDGEEHRKPVGIITERDIVQFQAMQIDLVRTQAQTVMSTPLFLLNPEDSLWTAHQEMQKRRVGRLVVSWNWGLGLGIVTQTSLLRVFDPMEMYGVIENLQQTIQQLQAEKAERMSDAAQPAKSSDRLLE</sequence>
<organism evidence="5 6">
    <name type="scientific">Tumidithrix elongata BACA0141</name>
    <dbReference type="NCBI Taxonomy" id="2716417"/>
    <lineage>
        <taxon>Bacteria</taxon>
        <taxon>Bacillati</taxon>
        <taxon>Cyanobacteriota</taxon>
        <taxon>Cyanophyceae</taxon>
        <taxon>Pseudanabaenales</taxon>
        <taxon>Pseudanabaenaceae</taxon>
        <taxon>Tumidithrix</taxon>
        <taxon>Tumidithrix elongata</taxon>
    </lineage>
</organism>
<proteinExistence type="predicted"/>
<comment type="caution">
    <text evidence="5">The sequence shown here is derived from an EMBL/GenBank/DDBJ whole genome shotgun (WGS) entry which is preliminary data.</text>
</comment>
<evidence type="ECO:0000313" key="5">
    <source>
        <dbReference type="EMBL" id="MEE3719262.1"/>
    </source>
</evidence>
<dbReference type="CDD" id="cd17774">
    <property type="entry name" value="CBS_two-component_sensor_histidine_kinase_repeat2"/>
    <property type="match status" value="1"/>
</dbReference>
<dbReference type="PROSITE" id="PS51371">
    <property type="entry name" value="CBS"/>
    <property type="match status" value="4"/>
</dbReference>
<dbReference type="Proteomes" id="UP001333818">
    <property type="component" value="Unassembled WGS sequence"/>
</dbReference>
<dbReference type="SUPFAM" id="SSF54631">
    <property type="entry name" value="CBS-domain pair"/>
    <property type="match status" value="2"/>
</dbReference>
<evidence type="ECO:0000256" key="1">
    <source>
        <dbReference type="ARBA" id="ARBA00023122"/>
    </source>
</evidence>
<evidence type="ECO:0000313" key="6">
    <source>
        <dbReference type="Proteomes" id="UP001333818"/>
    </source>
</evidence>
<gene>
    <name evidence="5" type="ORF">V2H45_21180</name>
</gene>
<dbReference type="InterPro" id="IPR000644">
    <property type="entry name" value="CBS_dom"/>
</dbReference>
<reference evidence="5" key="1">
    <citation type="submission" date="2024-01" db="EMBL/GenBank/DDBJ databases">
        <title>Bank of Algae and Cyanobacteria of the Azores (BACA) strain genomes.</title>
        <authorList>
            <person name="Luz R."/>
            <person name="Cordeiro R."/>
            <person name="Fonseca A."/>
            <person name="Goncalves V."/>
        </authorList>
    </citation>
    <scope>NUCLEOTIDE SEQUENCE</scope>
    <source>
        <strain evidence="5">BACA0141</strain>
    </source>
</reference>
<feature type="domain" description="CBS" evidence="4">
    <location>
        <begin position="240"/>
        <end position="298"/>
    </location>
</feature>
<feature type="domain" description="CBS" evidence="4">
    <location>
        <begin position="17"/>
        <end position="95"/>
    </location>
</feature>
<dbReference type="Pfam" id="PF00571">
    <property type="entry name" value="CBS"/>
    <property type="match status" value="3"/>
</dbReference>
<dbReference type="PANTHER" id="PTHR43080:SF2">
    <property type="entry name" value="CBS DOMAIN-CONTAINING PROTEIN"/>
    <property type="match status" value="1"/>
</dbReference>
<dbReference type="Gene3D" id="3.10.580.10">
    <property type="entry name" value="CBS-domain"/>
    <property type="match status" value="2"/>
</dbReference>